<sequence length="45" mass="5181">MAKRLIQFFIREGRSKPSKCRICGSTDLIKADSGKWMCRDCDSQN</sequence>
<dbReference type="Proteomes" id="UP000430692">
    <property type="component" value="Unassembled WGS sequence"/>
</dbReference>
<evidence type="ECO:0008006" key="3">
    <source>
        <dbReference type="Google" id="ProtNLM"/>
    </source>
</evidence>
<accession>A0A6I4W102</accession>
<proteinExistence type="predicted"/>
<dbReference type="RefSeq" id="WP_160803295.1">
    <property type="nucleotide sequence ID" value="NZ_WUUL01000023.1"/>
</dbReference>
<dbReference type="AlphaFoldDB" id="A0A6I4W102"/>
<gene>
    <name evidence="1" type="ORF">GSM42_19815</name>
</gene>
<organism evidence="1 2">
    <name type="scientific">Shimazuella alba</name>
    <dbReference type="NCBI Taxonomy" id="2690964"/>
    <lineage>
        <taxon>Bacteria</taxon>
        <taxon>Bacillati</taxon>
        <taxon>Bacillota</taxon>
        <taxon>Bacilli</taxon>
        <taxon>Bacillales</taxon>
        <taxon>Thermoactinomycetaceae</taxon>
        <taxon>Shimazuella</taxon>
    </lineage>
</organism>
<comment type="caution">
    <text evidence="1">The sequence shown here is derived from an EMBL/GenBank/DDBJ whole genome shotgun (WGS) entry which is preliminary data.</text>
</comment>
<evidence type="ECO:0000313" key="2">
    <source>
        <dbReference type="Proteomes" id="UP000430692"/>
    </source>
</evidence>
<keyword evidence="2" id="KW-1185">Reference proteome</keyword>
<reference evidence="1 2" key="1">
    <citation type="submission" date="2019-12" db="EMBL/GenBank/DDBJ databases">
        <title>Whole-genome analyses of novel actinobacteria.</title>
        <authorList>
            <person name="Sahin N."/>
            <person name="Saygin H."/>
        </authorList>
    </citation>
    <scope>NUCLEOTIDE SEQUENCE [LARGE SCALE GENOMIC DNA]</scope>
    <source>
        <strain evidence="1 2">KC615</strain>
    </source>
</reference>
<protein>
    <recommendedName>
        <fullName evidence="3">Transposase zinc-ribbon domain-containing protein</fullName>
    </recommendedName>
</protein>
<evidence type="ECO:0000313" key="1">
    <source>
        <dbReference type="EMBL" id="MXQ55930.1"/>
    </source>
</evidence>
<name>A0A6I4W102_9BACL</name>
<dbReference type="EMBL" id="WUUL01000023">
    <property type="protein sequence ID" value="MXQ55930.1"/>
    <property type="molecule type" value="Genomic_DNA"/>
</dbReference>